<dbReference type="eggNOG" id="COG2821">
    <property type="taxonomic scope" value="Bacteria"/>
</dbReference>
<dbReference type="Proteomes" id="UP000008963">
    <property type="component" value="Chromosome"/>
</dbReference>
<dbReference type="GO" id="GO:0008933">
    <property type="term" value="F:peptidoglycan lytic transglycosylase activity"/>
    <property type="evidence" value="ECO:0007669"/>
    <property type="project" value="TreeGrafter"/>
</dbReference>
<dbReference type="CDD" id="cd22785">
    <property type="entry name" value="DPBB_MltA-like"/>
    <property type="match status" value="1"/>
</dbReference>
<dbReference type="PANTHER" id="PTHR30124:SF0">
    <property type="entry name" value="MEMBRANE-BOUND LYTIC MUREIN TRANSGLYCOSYLASE A"/>
    <property type="match status" value="1"/>
</dbReference>
<dbReference type="HOGENOM" id="CLU_082702_0_0_7"/>
<dbReference type="InterPro" id="IPR026044">
    <property type="entry name" value="MltA"/>
</dbReference>
<name>E1X5A8_HALMS</name>
<dbReference type="RefSeq" id="WP_014243366.1">
    <property type="nucleotide sequence ID" value="NC_016620.1"/>
</dbReference>
<feature type="domain" description="3D" evidence="1">
    <location>
        <begin position="149"/>
        <end position="210"/>
    </location>
</feature>
<gene>
    <name evidence="2" type="ordered locus">BMS_0675</name>
</gene>
<evidence type="ECO:0000259" key="1">
    <source>
        <dbReference type="Pfam" id="PF06725"/>
    </source>
</evidence>
<dbReference type="SUPFAM" id="SSF50685">
    <property type="entry name" value="Barwin-like endoglucanases"/>
    <property type="match status" value="1"/>
</dbReference>
<dbReference type="InterPro" id="IPR010611">
    <property type="entry name" value="3D_dom"/>
</dbReference>
<dbReference type="GO" id="GO:0019867">
    <property type="term" value="C:outer membrane"/>
    <property type="evidence" value="ECO:0007669"/>
    <property type="project" value="InterPro"/>
</dbReference>
<dbReference type="PANTHER" id="PTHR30124">
    <property type="entry name" value="MEMBRANE-BOUND LYTIC MUREIN TRANSGLYCOSYLASE A"/>
    <property type="match status" value="1"/>
</dbReference>
<dbReference type="PROSITE" id="PS51257">
    <property type="entry name" value="PROKAR_LIPOPROTEIN"/>
    <property type="match status" value="1"/>
</dbReference>
<sequence length="246" mass="27778">MRALLFLSLIFLTSCATKKRSVLDFDFQLEEDENKSLTLWATNYYTPIYQVRMSGIPLKDLGENSLVNGVYPVLLSKKEWCYSAMEGSVAIRFPGGDQKTYNYAGKTSTQVDCSPYFGGDFPATNKVRFRPARSRWGDGTKQYSLIPYRTIAVDPNIIPFGSVVYIPRAKGVKFRWIGKEFTHDGFFFAGDRGGAIKGAHIDVFTGNSKNHEFDFIGNSKSKTFTGFIVEDGEAIEDLTRLHKIFY</sequence>
<evidence type="ECO:0000313" key="3">
    <source>
        <dbReference type="Proteomes" id="UP000008963"/>
    </source>
</evidence>
<organism evidence="2 3">
    <name type="scientific">Halobacteriovorax marinus (strain ATCC BAA-682 / DSM 15412 / SJ)</name>
    <name type="common">Bacteriovorax marinus</name>
    <dbReference type="NCBI Taxonomy" id="862908"/>
    <lineage>
        <taxon>Bacteria</taxon>
        <taxon>Pseudomonadati</taxon>
        <taxon>Bdellovibrionota</taxon>
        <taxon>Bacteriovoracia</taxon>
        <taxon>Bacteriovoracales</taxon>
        <taxon>Halobacteriovoraceae</taxon>
        <taxon>Halobacteriovorax</taxon>
    </lineage>
</organism>
<reference evidence="3" key="1">
    <citation type="journal article" date="2013" name="ISME J.">
        <title>A small predatory core genome in the divergent marine Bacteriovorax marinus SJ and the terrestrial Bdellovibrio bacteriovorus.</title>
        <authorList>
            <person name="Crossman L.C."/>
            <person name="Chen H."/>
            <person name="Cerdeno-Tarraga A.M."/>
            <person name="Brooks K."/>
            <person name="Quail M.A."/>
            <person name="Pineiro S.A."/>
            <person name="Hobley L."/>
            <person name="Sockett R.E."/>
            <person name="Bentley S.D."/>
            <person name="Parkhill J."/>
            <person name="Williams H.N."/>
            <person name="Stine O.C."/>
        </authorList>
    </citation>
    <scope>NUCLEOTIDE SEQUENCE [LARGE SCALE GENOMIC DNA]</scope>
    <source>
        <strain evidence="3">ATCC BAA-682 / DSM 15412 / SJ</strain>
    </source>
</reference>
<proteinExistence type="predicted"/>
<dbReference type="KEGG" id="bmx:BMS_0675"/>
<dbReference type="GO" id="GO:0009254">
    <property type="term" value="P:peptidoglycan turnover"/>
    <property type="evidence" value="ECO:0007669"/>
    <property type="project" value="InterPro"/>
</dbReference>
<dbReference type="InterPro" id="IPR036908">
    <property type="entry name" value="RlpA-like_sf"/>
</dbReference>
<keyword evidence="3" id="KW-1185">Reference proteome</keyword>
<dbReference type="PATRIC" id="fig|862908.3.peg.648"/>
<evidence type="ECO:0000313" key="2">
    <source>
        <dbReference type="EMBL" id="CBW25580.1"/>
    </source>
</evidence>
<dbReference type="Gene3D" id="2.40.40.10">
    <property type="entry name" value="RlpA-like domain"/>
    <property type="match status" value="1"/>
</dbReference>
<dbReference type="GO" id="GO:0009253">
    <property type="term" value="P:peptidoglycan catabolic process"/>
    <property type="evidence" value="ECO:0007669"/>
    <property type="project" value="TreeGrafter"/>
</dbReference>
<protein>
    <submittedName>
        <fullName evidence="2">Exported protein</fullName>
    </submittedName>
</protein>
<accession>E1X5A8</accession>
<dbReference type="STRING" id="862908.BMS_0675"/>
<dbReference type="EMBL" id="FQ312005">
    <property type="protein sequence ID" value="CBW25580.1"/>
    <property type="molecule type" value="Genomic_DNA"/>
</dbReference>
<dbReference type="GO" id="GO:0004553">
    <property type="term" value="F:hydrolase activity, hydrolyzing O-glycosyl compounds"/>
    <property type="evidence" value="ECO:0007669"/>
    <property type="project" value="InterPro"/>
</dbReference>
<dbReference type="AlphaFoldDB" id="E1X5A8"/>
<dbReference type="Pfam" id="PF06725">
    <property type="entry name" value="3D"/>
    <property type="match status" value="1"/>
</dbReference>